<organism evidence="1 2">
    <name type="scientific">Shinella sedimenti</name>
    <dbReference type="NCBI Taxonomy" id="2919913"/>
    <lineage>
        <taxon>Bacteria</taxon>
        <taxon>Pseudomonadati</taxon>
        <taxon>Pseudomonadota</taxon>
        <taxon>Alphaproteobacteria</taxon>
        <taxon>Hyphomicrobiales</taxon>
        <taxon>Rhizobiaceae</taxon>
        <taxon>Shinella</taxon>
    </lineage>
</organism>
<protein>
    <submittedName>
        <fullName evidence="1">Uncharacterized protein</fullName>
    </submittedName>
</protein>
<evidence type="ECO:0000313" key="2">
    <source>
        <dbReference type="Proteomes" id="UP001201844"/>
    </source>
</evidence>
<dbReference type="RefSeq" id="WP_241600092.1">
    <property type="nucleotide sequence ID" value="NZ_JAKVIN010000003.1"/>
</dbReference>
<name>A0ABT0CLV4_9HYPH</name>
<dbReference type="Proteomes" id="UP001201844">
    <property type="component" value="Unassembled WGS sequence"/>
</dbReference>
<reference evidence="1 2" key="1">
    <citation type="submission" date="2022-02" db="EMBL/GenBank/DDBJ databases">
        <title>Shinella B3.7 sp. nov., isolated from Sediment (Zhairuo Island).</title>
        <authorList>
            <person name="Chen G."/>
        </authorList>
    </citation>
    <scope>NUCLEOTIDE SEQUENCE [LARGE SCALE GENOMIC DNA]</scope>
    <source>
        <strain evidence="1 2">B3.7</strain>
    </source>
</reference>
<sequence>MSDTCPIPTPEQRRANDIVENAQARMMDAVLAAVEGAAQEVGEAWKSVQTPEAPPPQDYFAAVVHQRMFLLLCGADAERMTGGDPAIAGHLIGNQQKIVEHYWTAKDGKDAAP</sequence>
<evidence type="ECO:0000313" key="1">
    <source>
        <dbReference type="EMBL" id="MCJ8149259.1"/>
    </source>
</evidence>
<proteinExistence type="predicted"/>
<comment type="caution">
    <text evidence="1">The sequence shown here is derived from an EMBL/GenBank/DDBJ whole genome shotgun (WGS) entry which is preliminary data.</text>
</comment>
<accession>A0ABT0CLV4</accession>
<keyword evidence="2" id="KW-1185">Reference proteome</keyword>
<dbReference type="EMBL" id="JAKVIN010000003">
    <property type="protein sequence ID" value="MCJ8149259.1"/>
    <property type="molecule type" value="Genomic_DNA"/>
</dbReference>
<gene>
    <name evidence="1" type="ORF">MKI86_08925</name>
</gene>